<evidence type="ECO:0000256" key="3">
    <source>
        <dbReference type="PROSITE-ProRule" id="PRU01363"/>
    </source>
</evidence>
<dbReference type="InterPro" id="IPR049900">
    <property type="entry name" value="PKS_mFAS_DH"/>
</dbReference>
<evidence type="ECO:0000313" key="5">
    <source>
        <dbReference type="EMBL" id="KAL1587582.1"/>
    </source>
</evidence>
<feature type="domain" description="PKS/mFAS DH" evidence="4">
    <location>
        <begin position="16"/>
        <end position="331"/>
    </location>
</feature>
<reference evidence="5 6" key="1">
    <citation type="journal article" date="2020" name="Microbiol. Resour. Announc.">
        <title>Draft Genome Sequence of a Cladosporium Species Isolated from the Mesophotic Ascidian Didemnum maculosum.</title>
        <authorList>
            <person name="Gioti A."/>
            <person name="Siaperas R."/>
            <person name="Nikolaivits E."/>
            <person name="Le Goff G."/>
            <person name="Ouazzani J."/>
            <person name="Kotoulas G."/>
            <person name="Topakas E."/>
        </authorList>
    </citation>
    <scope>NUCLEOTIDE SEQUENCE [LARGE SCALE GENOMIC DNA]</scope>
    <source>
        <strain evidence="5 6">TM138-S3</strain>
    </source>
</reference>
<keyword evidence="2" id="KW-0597">Phosphoprotein</keyword>
<evidence type="ECO:0000259" key="4">
    <source>
        <dbReference type="PROSITE" id="PS52019"/>
    </source>
</evidence>
<organism evidence="5 6">
    <name type="scientific">Cladosporium halotolerans</name>
    <dbReference type="NCBI Taxonomy" id="1052096"/>
    <lineage>
        <taxon>Eukaryota</taxon>
        <taxon>Fungi</taxon>
        <taxon>Dikarya</taxon>
        <taxon>Ascomycota</taxon>
        <taxon>Pezizomycotina</taxon>
        <taxon>Dothideomycetes</taxon>
        <taxon>Dothideomycetidae</taxon>
        <taxon>Cladosporiales</taxon>
        <taxon>Cladosporiaceae</taxon>
        <taxon>Cladosporium</taxon>
    </lineage>
</organism>
<gene>
    <name evidence="5" type="ORF">WHR41_03899</name>
</gene>
<evidence type="ECO:0000313" key="6">
    <source>
        <dbReference type="Proteomes" id="UP000803884"/>
    </source>
</evidence>
<accession>A0AB34KU59</accession>
<dbReference type="Gene3D" id="3.10.129.110">
    <property type="entry name" value="Polyketide synthase dehydratase"/>
    <property type="match status" value="1"/>
</dbReference>
<feature type="active site" description="Proton acceptor; for dehydratase activity" evidence="3">
    <location>
        <position position="49"/>
    </location>
</feature>
<protein>
    <recommendedName>
        <fullName evidence="4">PKS/mFAS DH domain-containing protein</fullName>
    </recommendedName>
</protein>
<keyword evidence="6" id="KW-1185">Reference proteome</keyword>
<feature type="active site" description="Proton donor; for dehydratase activity" evidence="3">
    <location>
        <position position="243"/>
    </location>
</feature>
<dbReference type="Pfam" id="PF14765">
    <property type="entry name" value="PS-DH"/>
    <property type="match status" value="1"/>
</dbReference>
<dbReference type="InterPro" id="IPR042104">
    <property type="entry name" value="PKS_dehydratase_sf"/>
</dbReference>
<feature type="region of interest" description="N-terminal hotdog fold" evidence="3">
    <location>
        <begin position="16"/>
        <end position="156"/>
    </location>
</feature>
<name>A0AB34KU59_9PEZI</name>
<evidence type="ECO:0000256" key="1">
    <source>
        <dbReference type="ARBA" id="ARBA00022450"/>
    </source>
</evidence>
<dbReference type="PROSITE" id="PS52019">
    <property type="entry name" value="PKS_MFAS_DH"/>
    <property type="match status" value="1"/>
</dbReference>
<dbReference type="RefSeq" id="XP_069230687.1">
    <property type="nucleotide sequence ID" value="XM_069372505.1"/>
</dbReference>
<sequence length="339" mass="37483">MQPTRTNSYDLSASCQRIISEAYTANTSATVTIRSCVADPGLWPVLRDHKCNGVTLTPSGLYGDMAITVANYILAKLRGKEELPGLNVCEMHVDKPLKAQNPQIGKGQWLEMRAVADGIDAAGAVQCFFSHISPEGMKIDELAHCTVRLESEASWRAEWSALEHSIIAHIERLRARAMVEQSGAVRTIQRETAYKLFKTFVEYDGDYQAMSEVIIDKTALEATALLEIREKSENELAGPYYLDGSCHLSGFICNASDEDTKKNAYISHGWDSARISSSFRPGCEGDIRSYVRMRSEGKDVLGGTVYVTQAGAIVGTWEGVRFKRIPRRVLNVFLPPPKA</sequence>
<dbReference type="EMBL" id="JAAQHG020000010">
    <property type="protein sequence ID" value="KAL1587582.1"/>
    <property type="molecule type" value="Genomic_DNA"/>
</dbReference>
<dbReference type="InterPro" id="IPR049551">
    <property type="entry name" value="PKS_DH_C"/>
</dbReference>
<dbReference type="AlphaFoldDB" id="A0AB34KU59"/>
<evidence type="ECO:0000256" key="2">
    <source>
        <dbReference type="ARBA" id="ARBA00022553"/>
    </source>
</evidence>
<feature type="region of interest" description="C-terminal hotdog fold" evidence="3">
    <location>
        <begin position="184"/>
        <end position="331"/>
    </location>
</feature>
<dbReference type="Proteomes" id="UP000803884">
    <property type="component" value="Unassembled WGS sequence"/>
</dbReference>
<comment type="caution">
    <text evidence="5">The sequence shown here is derived from an EMBL/GenBank/DDBJ whole genome shotgun (WGS) entry which is preliminary data.</text>
</comment>
<proteinExistence type="predicted"/>
<dbReference type="GeneID" id="96005343"/>
<dbReference type="InterPro" id="IPR030918">
    <property type="entry name" value="PT_fungal_PKS"/>
</dbReference>
<dbReference type="NCBIfam" id="TIGR04532">
    <property type="entry name" value="PT_fungal_PKS"/>
    <property type="match status" value="1"/>
</dbReference>
<keyword evidence="1" id="KW-0596">Phosphopantetheine</keyword>